<keyword evidence="2" id="KW-1185">Reference proteome</keyword>
<accession>A0AAQ4DFK8</accession>
<name>A0AAQ4DFK8_AMBAM</name>
<sequence length="107" mass="12144">MNAARVTRTVDVPRPPNTHCRKTEEFLDPLRPTKHSIHCGSATDCETAFFREDILSVRTSLTTHLGSRALVLVAFVPDTRIRDRFAEIAAVFLPFDKSSGCERRPYR</sequence>
<dbReference type="AlphaFoldDB" id="A0AAQ4DFK8"/>
<evidence type="ECO:0000313" key="1">
    <source>
        <dbReference type="EMBL" id="KAK8761248.1"/>
    </source>
</evidence>
<comment type="caution">
    <text evidence="1">The sequence shown here is derived from an EMBL/GenBank/DDBJ whole genome shotgun (WGS) entry which is preliminary data.</text>
</comment>
<evidence type="ECO:0000313" key="2">
    <source>
        <dbReference type="Proteomes" id="UP001321473"/>
    </source>
</evidence>
<protein>
    <submittedName>
        <fullName evidence="1">Uncharacterized protein</fullName>
    </submittedName>
</protein>
<dbReference type="EMBL" id="JARKHS020031391">
    <property type="protein sequence ID" value="KAK8761248.1"/>
    <property type="molecule type" value="Genomic_DNA"/>
</dbReference>
<gene>
    <name evidence="1" type="ORF">V5799_027487</name>
</gene>
<dbReference type="Proteomes" id="UP001321473">
    <property type="component" value="Unassembled WGS sequence"/>
</dbReference>
<proteinExistence type="predicted"/>
<organism evidence="1 2">
    <name type="scientific">Amblyomma americanum</name>
    <name type="common">Lone star tick</name>
    <dbReference type="NCBI Taxonomy" id="6943"/>
    <lineage>
        <taxon>Eukaryota</taxon>
        <taxon>Metazoa</taxon>
        <taxon>Ecdysozoa</taxon>
        <taxon>Arthropoda</taxon>
        <taxon>Chelicerata</taxon>
        <taxon>Arachnida</taxon>
        <taxon>Acari</taxon>
        <taxon>Parasitiformes</taxon>
        <taxon>Ixodida</taxon>
        <taxon>Ixodoidea</taxon>
        <taxon>Ixodidae</taxon>
        <taxon>Amblyomminae</taxon>
        <taxon>Amblyomma</taxon>
    </lineage>
</organism>
<reference evidence="1 2" key="1">
    <citation type="journal article" date="2023" name="Arcadia Sci">
        <title>De novo assembly of a long-read Amblyomma americanum tick genome.</title>
        <authorList>
            <person name="Chou S."/>
            <person name="Poskanzer K.E."/>
            <person name="Rollins M."/>
            <person name="Thuy-Boun P.S."/>
        </authorList>
    </citation>
    <scope>NUCLEOTIDE SEQUENCE [LARGE SCALE GENOMIC DNA]</scope>
    <source>
        <strain evidence="1">F_SG_1</strain>
        <tissue evidence="1">Salivary glands</tissue>
    </source>
</reference>